<dbReference type="Proteomes" id="UP000184550">
    <property type="component" value="Unassembled WGS sequence"/>
</dbReference>
<dbReference type="CDD" id="cd03225">
    <property type="entry name" value="ABC_cobalt_CbiO_domain1"/>
    <property type="match status" value="1"/>
</dbReference>
<dbReference type="InterPro" id="IPR015856">
    <property type="entry name" value="ABC_transpr_CbiO/EcfA_su"/>
</dbReference>
<dbReference type="EMBL" id="CZCU02000149">
    <property type="protein sequence ID" value="VXD21695.1"/>
    <property type="molecule type" value="Genomic_DNA"/>
</dbReference>
<evidence type="ECO:0000256" key="4">
    <source>
        <dbReference type="ARBA" id="ARBA00022475"/>
    </source>
</evidence>
<keyword evidence="6" id="KW-0067">ATP-binding</keyword>
<dbReference type="GO" id="GO:0042626">
    <property type="term" value="F:ATPase-coupled transmembrane transporter activity"/>
    <property type="evidence" value="ECO:0007669"/>
    <property type="project" value="TreeGrafter"/>
</dbReference>
<dbReference type="InterPro" id="IPR003593">
    <property type="entry name" value="AAA+_ATPase"/>
</dbReference>
<comment type="subcellular location">
    <subcellularLocation>
        <location evidence="1">Cell membrane</location>
    </subcellularLocation>
</comment>
<evidence type="ECO:0000259" key="9">
    <source>
        <dbReference type="PROSITE" id="PS50893"/>
    </source>
</evidence>
<dbReference type="InterPro" id="IPR050095">
    <property type="entry name" value="ECF_ABC_transporter_ATP-bd"/>
</dbReference>
<dbReference type="Gene3D" id="3.40.50.300">
    <property type="entry name" value="P-loop containing nucleotide triphosphate hydrolases"/>
    <property type="match status" value="1"/>
</dbReference>
<proteinExistence type="inferred from homology"/>
<evidence type="ECO:0000256" key="8">
    <source>
        <dbReference type="ARBA" id="ARBA00023136"/>
    </source>
</evidence>
<dbReference type="PROSITE" id="PS50893">
    <property type="entry name" value="ABC_TRANSPORTER_2"/>
    <property type="match status" value="1"/>
</dbReference>
<evidence type="ECO:0000256" key="3">
    <source>
        <dbReference type="ARBA" id="ARBA00022448"/>
    </source>
</evidence>
<comment type="similarity">
    <text evidence="2">Belongs to the ABC transporter superfamily.</text>
</comment>
<dbReference type="GO" id="GO:0005524">
    <property type="term" value="F:ATP binding"/>
    <property type="evidence" value="ECO:0007669"/>
    <property type="project" value="UniProtKB-KW"/>
</dbReference>
<dbReference type="Pfam" id="PF00005">
    <property type="entry name" value="ABC_tran"/>
    <property type="match status" value="1"/>
</dbReference>
<evidence type="ECO:0000256" key="2">
    <source>
        <dbReference type="ARBA" id="ARBA00005417"/>
    </source>
</evidence>
<keyword evidence="7" id="KW-1278">Translocase</keyword>
<dbReference type="EC" id="3.6.3.-" evidence="10"/>
<keyword evidence="8" id="KW-0472">Membrane</keyword>
<evidence type="ECO:0000256" key="6">
    <source>
        <dbReference type="ARBA" id="ARBA00022840"/>
    </source>
</evidence>
<dbReference type="PANTHER" id="PTHR43553:SF24">
    <property type="entry name" value="ENERGY-COUPLING FACTOR TRANSPORTER ATP-BINDING PROTEIN ECFA1"/>
    <property type="match status" value="1"/>
</dbReference>
<organism evidence="10 11">
    <name type="scientific">Planktothrix serta PCC 8927</name>
    <dbReference type="NCBI Taxonomy" id="671068"/>
    <lineage>
        <taxon>Bacteria</taxon>
        <taxon>Bacillati</taxon>
        <taxon>Cyanobacteriota</taxon>
        <taxon>Cyanophyceae</taxon>
        <taxon>Oscillatoriophycideae</taxon>
        <taxon>Oscillatoriales</taxon>
        <taxon>Microcoleaceae</taxon>
        <taxon>Planktothrix</taxon>
    </lineage>
</organism>
<dbReference type="FunFam" id="3.40.50.300:FF:000224">
    <property type="entry name" value="Energy-coupling factor transporter ATP-binding protein EcfA"/>
    <property type="match status" value="1"/>
</dbReference>
<evidence type="ECO:0000256" key="5">
    <source>
        <dbReference type="ARBA" id="ARBA00022741"/>
    </source>
</evidence>
<dbReference type="AlphaFoldDB" id="A0A7Z9BSF9"/>
<keyword evidence="11" id="KW-1185">Reference proteome</keyword>
<evidence type="ECO:0000256" key="7">
    <source>
        <dbReference type="ARBA" id="ARBA00022967"/>
    </source>
</evidence>
<dbReference type="GO" id="GO:0016887">
    <property type="term" value="F:ATP hydrolysis activity"/>
    <property type="evidence" value="ECO:0007669"/>
    <property type="project" value="InterPro"/>
</dbReference>
<evidence type="ECO:0000313" key="10">
    <source>
        <dbReference type="EMBL" id="VXD21695.1"/>
    </source>
</evidence>
<dbReference type="InterPro" id="IPR017871">
    <property type="entry name" value="ABC_transporter-like_CS"/>
</dbReference>
<accession>A0A7Z9BSF9</accession>
<dbReference type="InterPro" id="IPR003439">
    <property type="entry name" value="ABC_transporter-like_ATP-bd"/>
</dbReference>
<comment type="caution">
    <text evidence="10">The sequence shown here is derived from an EMBL/GenBank/DDBJ whole genome shotgun (WGS) entry which is preliminary data.</text>
</comment>
<keyword evidence="10" id="KW-0378">Hydrolase</keyword>
<dbReference type="PROSITE" id="PS00211">
    <property type="entry name" value="ABC_TRANSPORTER_1"/>
    <property type="match status" value="1"/>
</dbReference>
<evidence type="ECO:0000256" key="1">
    <source>
        <dbReference type="ARBA" id="ARBA00004236"/>
    </source>
</evidence>
<sequence>MIILDNSPSLLQFENVFYTYPGANQAAIEDLSLSIPAGKRTAILGHNGCGKSTLLLLADGLYRCSAGVISWQGKPMQYQARSLNQWRQRIGLAFQDPEQQLVAATVEEDISYGLCNLQLSQSEIVARLDQTLSDFNLQELANRPLHYLSLGQKRRVALAGVMALQPQLLLLDEPTAYLDRLQTRHLMQELDRIHGNGTTIVMATHDLDLAYGWADWAIVLHQGRVLVSDQADQVFNNVTLLEQLELGMPTLWEIWNALPMAFRDTANGTLRERESPPKTVAELRSRLMQYQHCQ</sequence>
<protein>
    <submittedName>
        <fullName evidence="10">Enzyme</fullName>
        <ecNumber evidence="10">3.6.3.-</ecNumber>
    </submittedName>
</protein>
<keyword evidence="4" id="KW-1003">Cell membrane</keyword>
<dbReference type="InterPro" id="IPR027417">
    <property type="entry name" value="P-loop_NTPase"/>
</dbReference>
<keyword evidence="3" id="KW-0813">Transport</keyword>
<dbReference type="SUPFAM" id="SSF52540">
    <property type="entry name" value="P-loop containing nucleoside triphosphate hydrolases"/>
    <property type="match status" value="1"/>
</dbReference>
<gene>
    <name evidence="10" type="ORF">PL8927_720150</name>
</gene>
<feature type="domain" description="ABC transporter" evidence="9">
    <location>
        <begin position="11"/>
        <end position="247"/>
    </location>
</feature>
<dbReference type="GO" id="GO:0043190">
    <property type="term" value="C:ATP-binding cassette (ABC) transporter complex"/>
    <property type="evidence" value="ECO:0007669"/>
    <property type="project" value="TreeGrafter"/>
</dbReference>
<dbReference type="SMART" id="SM00382">
    <property type="entry name" value="AAA"/>
    <property type="match status" value="1"/>
</dbReference>
<name>A0A7Z9BSF9_9CYAN</name>
<reference evidence="10" key="1">
    <citation type="submission" date="2019-10" db="EMBL/GenBank/DDBJ databases">
        <authorList>
            <consortium name="Genoscope - CEA"/>
            <person name="William W."/>
        </authorList>
    </citation>
    <scope>NUCLEOTIDE SEQUENCE [LARGE SCALE GENOMIC DNA]</scope>
    <source>
        <strain evidence="10">BBR_PRJEB10992</strain>
    </source>
</reference>
<evidence type="ECO:0000313" key="11">
    <source>
        <dbReference type="Proteomes" id="UP000184550"/>
    </source>
</evidence>
<keyword evidence="5" id="KW-0547">Nucleotide-binding</keyword>
<dbReference type="PANTHER" id="PTHR43553">
    <property type="entry name" value="HEAVY METAL TRANSPORTER"/>
    <property type="match status" value="1"/>
</dbReference>